<organism evidence="3">
    <name type="scientific">Gongylonema pulchrum</name>
    <dbReference type="NCBI Taxonomy" id="637853"/>
    <lineage>
        <taxon>Eukaryota</taxon>
        <taxon>Metazoa</taxon>
        <taxon>Ecdysozoa</taxon>
        <taxon>Nematoda</taxon>
        <taxon>Chromadorea</taxon>
        <taxon>Rhabditida</taxon>
        <taxon>Spirurina</taxon>
        <taxon>Spiruromorpha</taxon>
        <taxon>Spiruroidea</taxon>
        <taxon>Gongylonematidae</taxon>
        <taxon>Gongylonema</taxon>
    </lineage>
</organism>
<dbReference type="WBParaSite" id="GPUH_0000711301-mRNA-1">
    <property type="protein sequence ID" value="GPUH_0000711301-mRNA-1"/>
    <property type="gene ID" value="GPUH_0000711301"/>
</dbReference>
<dbReference type="EMBL" id="UYRT01017812">
    <property type="protein sequence ID" value="VDK57226.1"/>
    <property type="molecule type" value="Genomic_DNA"/>
</dbReference>
<evidence type="ECO:0000313" key="2">
    <source>
        <dbReference type="Proteomes" id="UP000271098"/>
    </source>
</evidence>
<name>A0A183DEG3_9BILA</name>
<sequence length="62" mass="6573">MISSSRILWLSKAATQISKSSFHLAGLALLAGSLRVSPVHRQPATILSKVLSILSRNTISTG</sequence>
<accession>A0A183DEG3</accession>
<dbReference type="AlphaFoldDB" id="A0A183DEG3"/>
<keyword evidence="2" id="KW-1185">Reference proteome</keyword>
<dbReference type="Proteomes" id="UP000271098">
    <property type="component" value="Unassembled WGS sequence"/>
</dbReference>
<gene>
    <name evidence="1" type="ORF">GPUH_LOCUS7106</name>
</gene>
<protein>
    <submittedName>
        <fullName evidence="3">Secreted protein</fullName>
    </submittedName>
</protein>
<evidence type="ECO:0000313" key="1">
    <source>
        <dbReference type="EMBL" id="VDK57226.1"/>
    </source>
</evidence>
<reference evidence="1 2" key="2">
    <citation type="submission" date="2018-11" db="EMBL/GenBank/DDBJ databases">
        <authorList>
            <consortium name="Pathogen Informatics"/>
        </authorList>
    </citation>
    <scope>NUCLEOTIDE SEQUENCE [LARGE SCALE GENOMIC DNA]</scope>
</reference>
<reference evidence="3" key="1">
    <citation type="submission" date="2016-06" db="UniProtKB">
        <authorList>
            <consortium name="WormBaseParasite"/>
        </authorList>
    </citation>
    <scope>IDENTIFICATION</scope>
</reference>
<evidence type="ECO:0000313" key="3">
    <source>
        <dbReference type="WBParaSite" id="GPUH_0000711301-mRNA-1"/>
    </source>
</evidence>
<proteinExistence type="predicted"/>